<feature type="region of interest" description="Disordered" evidence="1">
    <location>
        <begin position="199"/>
        <end position="219"/>
    </location>
</feature>
<sequence length="248" mass="27522">MLDTRNIPGTFLAVLLVGIAFCCLQYIHRTIRNAQRALVNIRSRLILLGSVVEILDTAMGHDPASHTEATSDSSPNPARDLSRTILQTTSQSLANEIRLLDKFHSSSWLKQISTWRHFVTEAETTLVFANQNIALLIALSYRTAGSQSDNQPNSLDHDGQKICILQIDRGFREQEQHALHMIAVLHWLLRHAMHSDNNDSSDLDSDLSSSAHVDEDRDDDDALQVVIAGEHNQDLAGIGGAFADLRAR</sequence>
<dbReference type="EMBL" id="ML992503">
    <property type="protein sequence ID" value="KAF2225985.1"/>
    <property type="molecule type" value="Genomic_DNA"/>
</dbReference>
<name>A0A6A6GJQ3_9PEZI</name>
<keyword evidence="4" id="KW-1185">Reference proteome</keyword>
<evidence type="ECO:0000313" key="4">
    <source>
        <dbReference type="Proteomes" id="UP000799538"/>
    </source>
</evidence>
<feature type="transmembrane region" description="Helical" evidence="2">
    <location>
        <begin position="6"/>
        <end position="27"/>
    </location>
</feature>
<reference evidence="4" key="1">
    <citation type="journal article" date="2020" name="Stud. Mycol.">
        <title>101 Dothideomycetes genomes: A test case for predicting lifestyles and emergence of pathogens.</title>
        <authorList>
            <person name="Haridas S."/>
            <person name="Albert R."/>
            <person name="Binder M."/>
            <person name="Bloem J."/>
            <person name="LaButti K."/>
            <person name="Salamov A."/>
            <person name="Andreopoulos B."/>
            <person name="Baker S."/>
            <person name="Barry K."/>
            <person name="Bills G."/>
            <person name="Bluhm B."/>
            <person name="Cannon C."/>
            <person name="Castanera R."/>
            <person name="Culley D."/>
            <person name="Daum C."/>
            <person name="Ezra D."/>
            <person name="Gonzalez J."/>
            <person name="Henrissat B."/>
            <person name="Kuo A."/>
            <person name="Liang C."/>
            <person name="Lipzen A."/>
            <person name="Lutzoni F."/>
            <person name="Magnuson J."/>
            <person name="Mondo S."/>
            <person name="Nolan M."/>
            <person name="Ohm R."/>
            <person name="Pangilinan J."/>
            <person name="Park H.-J."/>
            <person name="Ramirez L."/>
            <person name="Alfaro M."/>
            <person name="Sun H."/>
            <person name="Tritt A."/>
            <person name="Yoshinaga Y."/>
            <person name="Zwiers L.-H."/>
            <person name="Turgeon B."/>
            <person name="Goodwin S."/>
            <person name="Spatafora J."/>
            <person name="Crous P."/>
            <person name="Grigoriev I."/>
        </authorList>
    </citation>
    <scope>NUCLEOTIDE SEQUENCE [LARGE SCALE GENOMIC DNA]</scope>
    <source>
        <strain evidence="4">CECT 20119</strain>
    </source>
</reference>
<gene>
    <name evidence="3" type="ORF">BDZ85DRAFT_73933</name>
</gene>
<dbReference type="AlphaFoldDB" id="A0A6A6GJQ3"/>
<evidence type="ECO:0000256" key="2">
    <source>
        <dbReference type="SAM" id="Phobius"/>
    </source>
</evidence>
<proteinExistence type="predicted"/>
<dbReference type="Proteomes" id="UP000799538">
    <property type="component" value="Unassembled WGS sequence"/>
</dbReference>
<evidence type="ECO:0000256" key="1">
    <source>
        <dbReference type="SAM" id="MobiDB-lite"/>
    </source>
</evidence>
<evidence type="ECO:0000313" key="3">
    <source>
        <dbReference type="EMBL" id="KAF2225985.1"/>
    </source>
</evidence>
<keyword evidence="2" id="KW-0472">Membrane</keyword>
<keyword evidence="2" id="KW-1133">Transmembrane helix</keyword>
<organism evidence="3 4">
    <name type="scientific">Elsinoe ampelina</name>
    <dbReference type="NCBI Taxonomy" id="302913"/>
    <lineage>
        <taxon>Eukaryota</taxon>
        <taxon>Fungi</taxon>
        <taxon>Dikarya</taxon>
        <taxon>Ascomycota</taxon>
        <taxon>Pezizomycotina</taxon>
        <taxon>Dothideomycetes</taxon>
        <taxon>Dothideomycetidae</taxon>
        <taxon>Myriangiales</taxon>
        <taxon>Elsinoaceae</taxon>
        <taxon>Elsinoe</taxon>
    </lineage>
</organism>
<protein>
    <submittedName>
        <fullName evidence="3">Uncharacterized protein</fullName>
    </submittedName>
</protein>
<keyword evidence="2" id="KW-0812">Transmembrane</keyword>
<accession>A0A6A6GJQ3</accession>